<feature type="compositionally biased region" description="Low complexity" evidence="2">
    <location>
        <begin position="43"/>
        <end position="52"/>
    </location>
</feature>
<dbReference type="Pfam" id="PF20994">
    <property type="entry name" value="CENPU"/>
    <property type="match status" value="1"/>
</dbReference>
<dbReference type="InterPro" id="IPR048743">
    <property type="entry name" value="AME1"/>
</dbReference>
<protein>
    <recommendedName>
        <fullName evidence="3">Inner kinetochore subunit AME1 domain-containing protein</fullName>
    </recommendedName>
</protein>
<feature type="domain" description="Inner kinetochore subunit AME1" evidence="3">
    <location>
        <begin position="507"/>
        <end position="698"/>
    </location>
</feature>
<dbReference type="RefSeq" id="XP_030998890.1">
    <property type="nucleotide sequence ID" value="XM_031137582.1"/>
</dbReference>
<dbReference type="OrthoDB" id="5377952at2759"/>
<dbReference type="Proteomes" id="UP000319257">
    <property type="component" value="Unassembled WGS sequence"/>
</dbReference>
<evidence type="ECO:0000256" key="1">
    <source>
        <dbReference type="SAM" id="Coils"/>
    </source>
</evidence>
<name>A0A507BIF2_9PEZI</name>
<evidence type="ECO:0000259" key="3">
    <source>
        <dbReference type="Pfam" id="PF20994"/>
    </source>
</evidence>
<reference evidence="4 5" key="1">
    <citation type="submission" date="2019-06" db="EMBL/GenBank/DDBJ databases">
        <title>Draft genome sequence of the filamentous fungus Phialemoniopsis curvata isolated from diesel fuel.</title>
        <authorList>
            <person name="Varaljay V.A."/>
            <person name="Lyon W.J."/>
            <person name="Crouch A.L."/>
            <person name="Drake C.E."/>
            <person name="Hollomon J.M."/>
            <person name="Nadeau L.J."/>
            <person name="Nunn H.S."/>
            <person name="Stevenson B.S."/>
            <person name="Bojanowski C.L."/>
            <person name="Crookes-Goodson W.J."/>
        </authorList>
    </citation>
    <scope>NUCLEOTIDE SEQUENCE [LARGE SCALE GENOMIC DNA]</scope>
    <source>
        <strain evidence="4 5">D216</strain>
    </source>
</reference>
<organism evidence="4 5">
    <name type="scientific">Thyridium curvatum</name>
    <dbReference type="NCBI Taxonomy" id="1093900"/>
    <lineage>
        <taxon>Eukaryota</taxon>
        <taxon>Fungi</taxon>
        <taxon>Dikarya</taxon>
        <taxon>Ascomycota</taxon>
        <taxon>Pezizomycotina</taxon>
        <taxon>Sordariomycetes</taxon>
        <taxon>Sordariomycetidae</taxon>
        <taxon>Thyridiales</taxon>
        <taxon>Thyridiaceae</taxon>
        <taxon>Thyridium</taxon>
    </lineage>
</organism>
<evidence type="ECO:0000313" key="5">
    <source>
        <dbReference type="Proteomes" id="UP000319257"/>
    </source>
</evidence>
<dbReference type="EMBL" id="SKBQ01000014">
    <property type="protein sequence ID" value="TPX17179.1"/>
    <property type="molecule type" value="Genomic_DNA"/>
</dbReference>
<evidence type="ECO:0000313" key="4">
    <source>
        <dbReference type="EMBL" id="TPX17179.1"/>
    </source>
</evidence>
<proteinExistence type="predicted"/>
<feature type="compositionally biased region" description="Low complexity" evidence="2">
    <location>
        <begin position="171"/>
        <end position="183"/>
    </location>
</feature>
<dbReference type="AlphaFoldDB" id="A0A507BIF2"/>
<comment type="caution">
    <text evidence="4">The sequence shown here is derived from an EMBL/GenBank/DDBJ whole genome shotgun (WGS) entry which is preliminary data.</text>
</comment>
<gene>
    <name evidence="4" type="ORF">E0L32_003297</name>
</gene>
<keyword evidence="1" id="KW-0175">Coiled coil</keyword>
<feature type="region of interest" description="Disordered" evidence="2">
    <location>
        <begin position="43"/>
        <end position="473"/>
    </location>
</feature>
<sequence length="706" mass="75600">MLQVAQSACSGACAGPSFTPSLRRHEVADISFGFDLGLESPDAAAAAAGGSPPRLPPGPQQRTTPNSSAKRRRLNSSQPQEQLGSAAPVPGSGGTRSQPRRAAKSSSPYDIPEFSEEESAGARAAGAAPAATGPSPRLGGLTPRQAGVLVEEVGESPADAPGSGSRRRVRISGAASQSAALQSVIGGSGGRLGGHDDDDEDPVAVSSPLTRMSRRSEAASARSGRTNLRRVTRVSPTAGEEVDELSPVSAAAEAPHQDGGSSPPLGRPSARKSAQAAQSAARSAARRQPRSPADQGEIDELSPTASVEAAAQVPSSSPLVQRSRRQGRPASETSVRSSTRKSTRPAAQAVSEPDELSPDQPAKAKRGRPRKSQEEPPPQQQEPEEPEEAEEIGEKEAAARLGRKRPRRSLHEPSPELGSQPNNEEPTPGPKSRRRQAKPSPAKQKQPQQQNQRQRKGEGKAQSRKRKAVEVEAGEPVPVQVQRFTRKIHTAENDTDTDILAADIPYSNRAGVNAVDVLSQMCEEIIDMTLEKLHENAVNAEDAATKREFRVKLRAVEAFQEELRTRLLEHTIALDTLHALRKRVRAAQKDKLALRDEILRIRAEREQVALRMDATRMRHEAERKEALHHIELSSTMHDIDLVVEKGQAAPELAPAELKVAELNNLELLISRVADQACSKSDGGGVLGHLRGFNEFLERAAAVLEGR</sequence>
<feature type="compositionally biased region" description="Low complexity" evidence="2">
    <location>
        <begin position="267"/>
        <end position="283"/>
    </location>
</feature>
<feature type="compositionally biased region" description="Acidic residues" evidence="2">
    <location>
        <begin position="382"/>
        <end position="391"/>
    </location>
</feature>
<feature type="compositionally biased region" description="Low complexity" evidence="2">
    <location>
        <begin position="438"/>
        <end position="452"/>
    </location>
</feature>
<feature type="coiled-coil region" evidence="1">
    <location>
        <begin position="577"/>
        <end position="604"/>
    </location>
</feature>
<dbReference type="InParanoid" id="A0A507BIF2"/>
<evidence type="ECO:0000256" key="2">
    <source>
        <dbReference type="SAM" id="MobiDB-lite"/>
    </source>
</evidence>
<dbReference type="GeneID" id="41970744"/>
<feature type="compositionally biased region" description="Low complexity" evidence="2">
    <location>
        <begin position="121"/>
        <end position="136"/>
    </location>
</feature>
<keyword evidence="5" id="KW-1185">Reference proteome</keyword>
<accession>A0A507BIF2</accession>